<dbReference type="Pfam" id="PF05056">
    <property type="entry name" value="DUF674"/>
    <property type="match status" value="1"/>
</dbReference>
<dbReference type="AlphaFoldDB" id="A0A5D2TCU3"/>
<dbReference type="Proteomes" id="UP000323597">
    <property type="component" value="Chromosome D10"/>
</dbReference>
<dbReference type="InterPro" id="IPR007750">
    <property type="entry name" value="DUF674"/>
</dbReference>
<evidence type="ECO:0000313" key="2">
    <source>
        <dbReference type="Proteomes" id="UP000323597"/>
    </source>
</evidence>
<reference evidence="1 2" key="1">
    <citation type="submission" date="2019-07" db="EMBL/GenBank/DDBJ databases">
        <title>WGS assembly of Gossypium mustelinum.</title>
        <authorList>
            <person name="Chen Z.J."/>
            <person name="Sreedasyam A."/>
            <person name="Ando A."/>
            <person name="Song Q."/>
            <person name="De L."/>
            <person name="Hulse-Kemp A."/>
            <person name="Ding M."/>
            <person name="Ye W."/>
            <person name="Kirkbride R."/>
            <person name="Jenkins J."/>
            <person name="Plott C."/>
            <person name="Lovell J."/>
            <person name="Lin Y.-M."/>
            <person name="Vaughn R."/>
            <person name="Liu B."/>
            <person name="Li W."/>
            <person name="Simpson S."/>
            <person name="Scheffler B."/>
            <person name="Saski C."/>
            <person name="Grover C."/>
            <person name="Hu G."/>
            <person name="Conover J."/>
            <person name="Carlson J."/>
            <person name="Shu S."/>
            <person name="Boston L."/>
            <person name="Williams M."/>
            <person name="Peterson D."/>
            <person name="Mcgee K."/>
            <person name="Jones D."/>
            <person name="Wendel J."/>
            <person name="Stelly D."/>
            <person name="Grimwood J."/>
            <person name="Schmutz J."/>
        </authorList>
    </citation>
    <scope>NUCLEOTIDE SEQUENCE [LARGE SCALE GENOMIC DNA]</scope>
    <source>
        <strain evidence="1">1408120.09</strain>
    </source>
</reference>
<proteinExistence type="predicted"/>
<accession>A0A5D2TCU3</accession>
<evidence type="ECO:0000313" key="1">
    <source>
        <dbReference type="EMBL" id="TYI62575.1"/>
    </source>
</evidence>
<sequence length="216" mass="23989">MWSKWEIVGKYGHHIYSKVTVSKSKRVLFAEAGKGFVDFLFSILSMPVGTVIRLLTKQGMVRCLGNLYGCIENLGNTYMQSLAKKDTLSKPTISNYAANNVPLLFPNMKSSTTTTKLYGCSDYCCFTNLMNQRITLANQRSKGSSSAEGGYVEGVVTYMVMNDLVVRPMSKISSITLLNKFKFLDVGGIKLLRASLQSKMVLTAVFLGKEIKLFLK</sequence>
<dbReference type="EMBL" id="CM017658">
    <property type="protein sequence ID" value="TYI62575.1"/>
    <property type="molecule type" value="Genomic_DNA"/>
</dbReference>
<gene>
    <name evidence="1" type="ORF">E1A91_D10G254100v1</name>
</gene>
<keyword evidence="2" id="KW-1185">Reference proteome</keyword>
<protein>
    <submittedName>
        <fullName evidence="1">Uncharacterized protein</fullName>
    </submittedName>
</protein>
<name>A0A5D2TCU3_GOSMU</name>
<dbReference type="PANTHER" id="PTHR33103">
    <property type="entry name" value="OS01G0153900 PROTEIN"/>
    <property type="match status" value="1"/>
</dbReference>
<organism evidence="1 2">
    <name type="scientific">Gossypium mustelinum</name>
    <name type="common">Cotton</name>
    <name type="synonym">Gossypium caicoense</name>
    <dbReference type="NCBI Taxonomy" id="34275"/>
    <lineage>
        <taxon>Eukaryota</taxon>
        <taxon>Viridiplantae</taxon>
        <taxon>Streptophyta</taxon>
        <taxon>Embryophyta</taxon>
        <taxon>Tracheophyta</taxon>
        <taxon>Spermatophyta</taxon>
        <taxon>Magnoliopsida</taxon>
        <taxon>eudicotyledons</taxon>
        <taxon>Gunneridae</taxon>
        <taxon>Pentapetalae</taxon>
        <taxon>rosids</taxon>
        <taxon>malvids</taxon>
        <taxon>Malvales</taxon>
        <taxon>Malvaceae</taxon>
        <taxon>Malvoideae</taxon>
        <taxon>Gossypium</taxon>
    </lineage>
</organism>
<dbReference type="PANTHER" id="PTHR33103:SF110">
    <property type="entry name" value="DUF674 FAMILY PROTEIN"/>
    <property type="match status" value="1"/>
</dbReference>